<evidence type="ECO:0000313" key="9">
    <source>
        <dbReference type="Proteomes" id="UP000637774"/>
    </source>
</evidence>
<dbReference type="PROSITE" id="PS51257">
    <property type="entry name" value="PROKAR_LIPOPROTEIN"/>
    <property type="match status" value="1"/>
</dbReference>
<dbReference type="RefSeq" id="WP_188560108.1">
    <property type="nucleotide sequence ID" value="NZ_BMGY01000001.1"/>
</dbReference>
<accession>A0ABQ1ZVV7</accession>
<evidence type="ECO:0000256" key="5">
    <source>
        <dbReference type="ARBA" id="ARBA00023237"/>
    </source>
</evidence>
<keyword evidence="4" id="KW-0472">Membrane</keyword>
<keyword evidence="9" id="KW-1185">Reference proteome</keyword>
<dbReference type="Gene3D" id="1.25.40.390">
    <property type="match status" value="1"/>
</dbReference>
<protein>
    <submittedName>
        <fullName evidence="8">Membrane protein</fullName>
    </submittedName>
</protein>
<dbReference type="InterPro" id="IPR011990">
    <property type="entry name" value="TPR-like_helical_dom_sf"/>
</dbReference>
<evidence type="ECO:0000313" key="8">
    <source>
        <dbReference type="EMBL" id="GGH78847.1"/>
    </source>
</evidence>
<feature type="domain" description="RagB/SusD" evidence="6">
    <location>
        <begin position="343"/>
        <end position="421"/>
    </location>
</feature>
<keyword evidence="3" id="KW-0732">Signal</keyword>
<proteinExistence type="inferred from homology"/>
<keyword evidence="5" id="KW-0998">Cell outer membrane</keyword>
<reference evidence="9" key="1">
    <citation type="journal article" date="2019" name="Int. J. Syst. Evol. Microbiol.">
        <title>The Global Catalogue of Microorganisms (GCM) 10K type strain sequencing project: providing services to taxonomists for standard genome sequencing and annotation.</title>
        <authorList>
            <consortium name="The Broad Institute Genomics Platform"/>
            <consortium name="The Broad Institute Genome Sequencing Center for Infectious Disease"/>
            <person name="Wu L."/>
            <person name="Ma J."/>
        </authorList>
    </citation>
    <scope>NUCLEOTIDE SEQUENCE [LARGE SCALE GENOMIC DNA]</scope>
    <source>
        <strain evidence="9">CGMCC 1.14966</strain>
    </source>
</reference>
<sequence length="459" mass="50482">MKKIVYTLATALFLAGSLTSCDKKLDIDPVNSVRDELALRTSSDVEAALVGCYTGIQNAEAYGGYIQLMSDLLADDGEVTFVGTFIPPNQINRKSMLKDNGFAQAIWVNAYNVINRTNNVLANIDKLDTPAKRARVEGEAKFIRASMYFELVRLYAKDWGDGSPASNLGVPLVLTPTRVLDAASQVRRNTVTEVYAQVIADLTDAEAKMPVNSPAASFFANKYAAATMLARVYLQQGRFADAGSAANRVISVNKYTLNPSYADEFFSGSAAGLLPNSPEDIFAIQISAQSGRNELNTFYSIDRRGDISIEDKHTDLYGPTDERGDLFTTSSGQTYSNKYDDLYGNIKLMRLAEMYLIRAEANFRNGTLLGATPLVDINRVRTRAGLAPLAVLTLPAILRERKLELAFEGFRLGDVKRNRETIADPAGVAVPWNSRRLVFPIPLREINVNPNLVQNEGYN</sequence>
<evidence type="ECO:0000256" key="4">
    <source>
        <dbReference type="ARBA" id="ARBA00023136"/>
    </source>
</evidence>
<dbReference type="CDD" id="cd08977">
    <property type="entry name" value="SusD"/>
    <property type="match status" value="1"/>
</dbReference>
<dbReference type="Proteomes" id="UP000637774">
    <property type="component" value="Unassembled WGS sequence"/>
</dbReference>
<comment type="subcellular location">
    <subcellularLocation>
        <location evidence="1">Cell outer membrane</location>
    </subcellularLocation>
</comment>
<dbReference type="Pfam" id="PF14322">
    <property type="entry name" value="SusD-like_3"/>
    <property type="match status" value="1"/>
</dbReference>
<evidence type="ECO:0000259" key="6">
    <source>
        <dbReference type="Pfam" id="PF07980"/>
    </source>
</evidence>
<evidence type="ECO:0000256" key="2">
    <source>
        <dbReference type="ARBA" id="ARBA00006275"/>
    </source>
</evidence>
<evidence type="ECO:0000256" key="1">
    <source>
        <dbReference type="ARBA" id="ARBA00004442"/>
    </source>
</evidence>
<dbReference type="InterPro" id="IPR033985">
    <property type="entry name" value="SusD-like_N"/>
</dbReference>
<dbReference type="EMBL" id="BMGY01000001">
    <property type="protein sequence ID" value="GGH78847.1"/>
    <property type="molecule type" value="Genomic_DNA"/>
</dbReference>
<evidence type="ECO:0000256" key="3">
    <source>
        <dbReference type="ARBA" id="ARBA00022729"/>
    </source>
</evidence>
<dbReference type="Pfam" id="PF07980">
    <property type="entry name" value="SusD_RagB"/>
    <property type="match status" value="1"/>
</dbReference>
<comment type="similarity">
    <text evidence="2">Belongs to the SusD family.</text>
</comment>
<evidence type="ECO:0000259" key="7">
    <source>
        <dbReference type="Pfam" id="PF14322"/>
    </source>
</evidence>
<comment type="caution">
    <text evidence="8">The sequence shown here is derived from an EMBL/GenBank/DDBJ whole genome shotgun (WGS) entry which is preliminary data.</text>
</comment>
<feature type="domain" description="SusD-like N-terminal" evidence="7">
    <location>
        <begin position="88"/>
        <end position="234"/>
    </location>
</feature>
<name>A0ABQ1ZVV7_9BACT</name>
<organism evidence="8 9">
    <name type="scientific">Hymenobacter frigidus</name>
    <dbReference type="NCBI Taxonomy" id="1524095"/>
    <lineage>
        <taxon>Bacteria</taxon>
        <taxon>Pseudomonadati</taxon>
        <taxon>Bacteroidota</taxon>
        <taxon>Cytophagia</taxon>
        <taxon>Cytophagales</taxon>
        <taxon>Hymenobacteraceae</taxon>
        <taxon>Hymenobacter</taxon>
    </lineage>
</organism>
<dbReference type="SUPFAM" id="SSF48452">
    <property type="entry name" value="TPR-like"/>
    <property type="match status" value="1"/>
</dbReference>
<dbReference type="InterPro" id="IPR012944">
    <property type="entry name" value="SusD_RagB_dom"/>
</dbReference>
<gene>
    <name evidence="8" type="ORF">GCM10011495_01700</name>
</gene>